<reference evidence="2 3" key="1">
    <citation type="submission" date="2024-09" db="EMBL/GenBank/DDBJ databases">
        <authorList>
            <person name="Sun Q."/>
            <person name="Mori K."/>
        </authorList>
    </citation>
    <scope>NUCLEOTIDE SEQUENCE [LARGE SCALE GENOMIC DNA]</scope>
    <source>
        <strain evidence="2 3">NCAIM B.02610</strain>
    </source>
</reference>
<evidence type="ECO:0000256" key="1">
    <source>
        <dbReference type="SAM" id="Phobius"/>
    </source>
</evidence>
<keyword evidence="3" id="KW-1185">Reference proteome</keyword>
<name>A0ABV6KGY8_9BACI</name>
<proteinExistence type="predicted"/>
<dbReference type="EMBL" id="JBHLUX010000031">
    <property type="protein sequence ID" value="MFC0471298.1"/>
    <property type="molecule type" value="Genomic_DNA"/>
</dbReference>
<dbReference type="RefSeq" id="WP_335962406.1">
    <property type="nucleotide sequence ID" value="NZ_JAXBLX010000028.1"/>
</dbReference>
<feature type="transmembrane region" description="Helical" evidence="1">
    <location>
        <begin position="35"/>
        <end position="59"/>
    </location>
</feature>
<gene>
    <name evidence="2" type="ORF">ACFFHM_12575</name>
</gene>
<keyword evidence="1" id="KW-1133">Transmembrane helix</keyword>
<keyword evidence="1" id="KW-0472">Membrane</keyword>
<evidence type="ECO:0000313" key="2">
    <source>
        <dbReference type="EMBL" id="MFC0471298.1"/>
    </source>
</evidence>
<protein>
    <submittedName>
        <fullName evidence="2">Uncharacterized protein</fullName>
    </submittedName>
</protein>
<evidence type="ECO:0000313" key="3">
    <source>
        <dbReference type="Proteomes" id="UP001589838"/>
    </source>
</evidence>
<organism evidence="2 3">
    <name type="scientific">Halalkalibacter kiskunsagensis</name>
    <dbReference type="NCBI Taxonomy" id="1548599"/>
    <lineage>
        <taxon>Bacteria</taxon>
        <taxon>Bacillati</taxon>
        <taxon>Bacillota</taxon>
        <taxon>Bacilli</taxon>
        <taxon>Bacillales</taxon>
        <taxon>Bacillaceae</taxon>
        <taxon>Halalkalibacter</taxon>
    </lineage>
</organism>
<accession>A0ABV6KGY8</accession>
<sequence>MKNSWSNRESLWGSFCIEGDEDLPYRNETVNSSGVWIFALVGADIYPVVIALQVTYFFYANG</sequence>
<comment type="caution">
    <text evidence="2">The sequence shown here is derived from an EMBL/GenBank/DDBJ whole genome shotgun (WGS) entry which is preliminary data.</text>
</comment>
<keyword evidence="1" id="KW-0812">Transmembrane</keyword>
<dbReference type="Proteomes" id="UP001589838">
    <property type="component" value="Unassembled WGS sequence"/>
</dbReference>